<keyword evidence="3" id="KW-0560">Oxidoreductase</keyword>
<evidence type="ECO:0000256" key="2">
    <source>
        <dbReference type="ARBA" id="ARBA00022857"/>
    </source>
</evidence>
<comment type="similarity">
    <text evidence="1 4">Belongs to the short-chain dehydrogenases/reductases (SDR) family.</text>
</comment>
<dbReference type="SUPFAM" id="SSF51735">
    <property type="entry name" value="NAD(P)-binding Rossmann-fold domains"/>
    <property type="match status" value="1"/>
</dbReference>
<accession>A0A6A6WTM7</accession>
<dbReference type="InterPro" id="IPR002347">
    <property type="entry name" value="SDR_fam"/>
</dbReference>
<dbReference type="InterPro" id="IPR036291">
    <property type="entry name" value="NAD(P)-bd_dom_sf"/>
</dbReference>
<proteinExistence type="inferred from homology"/>
<reference evidence="5" key="1">
    <citation type="journal article" date="2020" name="Stud. Mycol.">
        <title>101 Dothideomycetes genomes: a test case for predicting lifestyles and emergence of pathogens.</title>
        <authorList>
            <person name="Haridas S."/>
            <person name="Albert R."/>
            <person name="Binder M."/>
            <person name="Bloem J."/>
            <person name="Labutti K."/>
            <person name="Salamov A."/>
            <person name="Andreopoulos B."/>
            <person name="Baker S."/>
            <person name="Barry K."/>
            <person name="Bills G."/>
            <person name="Bluhm B."/>
            <person name="Cannon C."/>
            <person name="Castanera R."/>
            <person name="Culley D."/>
            <person name="Daum C."/>
            <person name="Ezra D."/>
            <person name="Gonzalez J."/>
            <person name="Henrissat B."/>
            <person name="Kuo A."/>
            <person name="Liang C."/>
            <person name="Lipzen A."/>
            <person name="Lutzoni F."/>
            <person name="Magnuson J."/>
            <person name="Mondo S."/>
            <person name="Nolan M."/>
            <person name="Ohm R."/>
            <person name="Pangilinan J."/>
            <person name="Park H.-J."/>
            <person name="Ramirez L."/>
            <person name="Alfaro M."/>
            <person name="Sun H."/>
            <person name="Tritt A."/>
            <person name="Yoshinaga Y."/>
            <person name="Zwiers L.-H."/>
            <person name="Turgeon B."/>
            <person name="Goodwin S."/>
            <person name="Spatafora J."/>
            <person name="Crous P."/>
            <person name="Grigoriev I."/>
        </authorList>
    </citation>
    <scope>NUCLEOTIDE SEQUENCE</scope>
    <source>
        <strain evidence="5">CBS 109.77</strain>
    </source>
</reference>
<dbReference type="PRINTS" id="PR00080">
    <property type="entry name" value="SDRFAMILY"/>
</dbReference>
<dbReference type="InterPro" id="IPR020904">
    <property type="entry name" value="Sc_DH/Rdtase_CS"/>
</dbReference>
<evidence type="ECO:0000256" key="4">
    <source>
        <dbReference type="RuleBase" id="RU000363"/>
    </source>
</evidence>
<name>A0A6A6WTM7_9PLEO</name>
<evidence type="ECO:0000313" key="5">
    <source>
        <dbReference type="EMBL" id="KAF2787429.1"/>
    </source>
</evidence>
<sequence length="383" mass="41924">MSSHTASKPPSQWISKAIGLPLGAFKHASTEPLVTGGLLYILTRAPPHIRDHLLRPFHNNLLSKNGVARIASLITILKFLTTIGVLIRINRGLNRLALNNWRFGRLGAPFLFGDTKTELVLITGGSSGFGYEMVKGFSKTSRVVVLDISLFPNELARLPDVHFYRCDVTDTPAVESLCAEIKKAHGNPSVLINNAGIGIGKTVLETSNEECETLFKINLISHFVLIRQFLPGMLQMKKGHIVTIASMASFFAAPGLLDYCCSKVGALYLSDGIRAECLSRYPGGEGICTTSVHPSWHSTGILKGAEKTLNEQGIFPDPPSKVSDLVIEQVLKARSGRIHVPLSEEGKAGIRNWPVWAQDLSMGHVFARKGRFEFGRDEKSMLQ</sequence>
<dbReference type="Proteomes" id="UP000799757">
    <property type="component" value="Unassembled WGS sequence"/>
</dbReference>
<dbReference type="Pfam" id="PF00106">
    <property type="entry name" value="adh_short"/>
    <property type="match status" value="1"/>
</dbReference>
<gene>
    <name evidence="5" type="ORF">K505DRAFT_257733</name>
</gene>
<keyword evidence="6" id="KW-1185">Reference proteome</keyword>
<protein>
    <submittedName>
        <fullName evidence="5">NAD(P)-binding protein</fullName>
    </submittedName>
</protein>
<evidence type="ECO:0000313" key="6">
    <source>
        <dbReference type="Proteomes" id="UP000799757"/>
    </source>
</evidence>
<dbReference type="AlphaFoldDB" id="A0A6A6WTM7"/>
<dbReference type="PANTHER" id="PTHR24322:SF736">
    <property type="entry name" value="RETINOL DEHYDROGENASE 10"/>
    <property type="match status" value="1"/>
</dbReference>
<dbReference type="PROSITE" id="PS00061">
    <property type="entry name" value="ADH_SHORT"/>
    <property type="match status" value="1"/>
</dbReference>
<evidence type="ECO:0000256" key="3">
    <source>
        <dbReference type="ARBA" id="ARBA00023002"/>
    </source>
</evidence>
<organism evidence="5 6">
    <name type="scientific">Melanomma pulvis-pyrius CBS 109.77</name>
    <dbReference type="NCBI Taxonomy" id="1314802"/>
    <lineage>
        <taxon>Eukaryota</taxon>
        <taxon>Fungi</taxon>
        <taxon>Dikarya</taxon>
        <taxon>Ascomycota</taxon>
        <taxon>Pezizomycotina</taxon>
        <taxon>Dothideomycetes</taxon>
        <taxon>Pleosporomycetidae</taxon>
        <taxon>Pleosporales</taxon>
        <taxon>Melanommataceae</taxon>
        <taxon>Melanomma</taxon>
    </lineage>
</organism>
<dbReference type="GO" id="GO:0016616">
    <property type="term" value="F:oxidoreductase activity, acting on the CH-OH group of donors, NAD or NADP as acceptor"/>
    <property type="evidence" value="ECO:0007669"/>
    <property type="project" value="TreeGrafter"/>
</dbReference>
<keyword evidence="2" id="KW-0521">NADP</keyword>
<dbReference type="Gene3D" id="3.40.50.720">
    <property type="entry name" value="NAD(P)-binding Rossmann-like Domain"/>
    <property type="match status" value="1"/>
</dbReference>
<dbReference type="PANTHER" id="PTHR24322">
    <property type="entry name" value="PKSB"/>
    <property type="match status" value="1"/>
</dbReference>
<dbReference type="EMBL" id="MU002320">
    <property type="protein sequence ID" value="KAF2787429.1"/>
    <property type="molecule type" value="Genomic_DNA"/>
</dbReference>
<dbReference type="PRINTS" id="PR00081">
    <property type="entry name" value="GDHRDH"/>
</dbReference>
<evidence type="ECO:0000256" key="1">
    <source>
        <dbReference type="ARBA" id="ARBA00006484"/>
    </source>
</evidence>
<dbReference type="OrthoDB" id="10253736at2759"/>